<keyword evidence="2" id="KW-1185">Reference proteome</keyword>
<dbReference type="AlphaFoldDB" id="A0A1E3QUY1"/>
<accession>A0A1E3QUY1</accession>
<name>A0A1E3QUY1_9ASCO</name>
<dbReference type="EMBL" id="KV454428">
    <property type="protein sequence ID" value="ODQ81374.1"/>
    <property type="molecule type" value="Genomic_DNA"/>
</dbReference>
<dbReference type="GeneID" id="30148243"/>
<gene>
    <name evidence="1" type="ORF">BABINDRAFT_166054</name>
</gene>
<dbReference type="RefSeq" id="XP_018986702.1">
    <property type="nucleotide sequence ID" value="XM_019130390.1"/>
</dbReference>
<proteinExistence type="predicted"/>
<protein>
    <submittedName>
        <fullName evidence="1">Uncharacterized protein</fullName>
    </submittedName>
</protein>
<reference evidence="2" key="1">
    <citation type="submission" date="2016-05" db="EMBL/GenBank/DDBJ databases">
        <title>Comparative genomics of biotechnologically important yeasts.</title>
        <authorList>
            <consortium name="DOE Joint Genome Institute"/>
            <person name="Riley R."/>
            <person name="Haridas S."/>
            <person name="Wolfe K.H."/>
            <person name="Lopes M.R."/>
            <person name="Hittinger C.T."/>
            <person name="Goker M."/>
            <person name="Salamov A."/>
            <person name="Wisecaver J."/>
            <person name="Long T.M."/>
            <person name="Aerts A.L."/>
            <person name="Barry K."/>
            <person name="Choi C."/>
            <person name="Clum A."/>
            <person name="Coughlan A.Y."/>
            <person name="Deshpande S."/>
            <person name="Douglass A.P."/>
            <person name="Hanson S.J."/>
            <person name="Klenk H.-P."/>
            <person name="Labutti K."/>
            <person name="Lapidus A."/>
            <person name="Lindquist E."/>
            <person name="Lipzen A."/>
            <person name="Meier-Kolthoff J.P."/>
            <person name="Ohm R.A."/>
            <person name="Otillar R.P."/>
            <person name="Pangilinan J."/>
            <person name="Peng Y."/>
            <person name="Rokas A."/>
            <person name="Rosa C.A."/>
            <person name="Scheuner C."/>
            <person name="Sibirny A.A."/>
            <person name="Slot J.C."/>
            <person name="Stielow J.B."/>
            <person name="Sun H."/>
            <person name="Kurtzman C.P."/>
            <person name="Blackwell M."/>
            <person name="Grigoriev I.V."/>
            <person name="Jeffries T.W."/>
        </authorList>
    </citation>
    <scope>NUCLEOTIDE SEQUENCE [LARGE SCALE GENOMIC DNA]</scope>
    <source>
        <strain evidence="2">NRRL Y-12698</strain>
    </source>
</reference>
<evidence type="ECO:0000313" key="2">
    <source>
        <dbReference type="Proteomes" id="UP000094336"/>
    </source>
</evidence>
<organism evidence="1 2">
    <name type="scientific">Babjeviella inositovora NRRL Y-12698</name>
    <dbReference type="NCBI Taxonomy" id="984486"/>
    <lineage>
        <taxon>Eukaryota</taxon>
        <taxon>Fungi</taxon>
        <taxon>Dikarya</taxon>
        <taxon>Ascomycota</taxon>
        <taxon>Saccharomycotina</taxon>
        <taxon>Pichiomycetes</taxon>
        <taxon>Serinales incertae sedis</taxon>
        <taxon>Babjeviella</taxon>
    </lineage>
</organism>
<dbReference type="Proteomes" id="UP000094336">
    <property type="component" value="Unassembled WGS sequence"/>
</dbReference>
<evidence type="ECO:0000313" key="1">
    <source>
        <dbReference type="EMBL" id="ODQ81374.1"/>
    </source>
</evidence>
<sequence length="283" mass="32756">MGYECTIEDDKQLLASIIEHTPYIYPSNSSTYREKMLLLIHSLNKRNPQAGWFSERLRKRVDHIIGPRGKKYIESGALDPQKAVRGKVWARLLEEIKTQRSMVDHKTITKEKILAKAILEELNVIQEPIQVLRSPPETNGEPKQFDYLGIHSYSTALGCESKQIGTPRLELGREVTPSIGLPNKESSTIKFDLGHSSRFAFKENPFQFSGEYEIKEEADHHFLVLIDQLMEMNQRQAYQHSEVSRALMKQNELLQEQNLKCFDQLAAIFREASQSKIKRRRME</sequence>